<dbReference type="PANTHER" id="PTHR45763">
    <property type="entry name" value="HYDROLASE, ALPHA/BETA FOLD FAMILY PROTEIN, EXPRESSED-RELATED"/>
    <property type="match status" value="1"/>
</dbReference>
<dbReference type="PANTHER" id="PTHR45763:SF54">
    <property type="entry name" value="HYDROLASE, ALPHA_BETA FOLD FAMILY PROTEIN, EXPRESSED"/>
    <property type="match status" value="1"/>
</dbReference>
<evidence type="ECO:0000313" key="2">
    <source>
        <dbReference type="Proteomes" id="UP001180020"/>
    </source>
</evidence>
<evidence type="ECO:0000313" key="1">
    <source>
        <dbReference type="EMBL" id="KAK1305147.1"/>
    </source>
</evidence>
<organism evidence="1 2">
    <name type="scientific">Acorus calamus</name>
    <name type="common">Sweet flag</name>
    <dbReference type="NCBI Taxonomy" id="4465"/>
    <lineage>
        <taxon>Eukaryota</taxon>
        <taxon>Viridiplantae</taxon>
        <taxon>Streptophyta</taxon>
        <taxon>Embryophyta</taxon>
        <taxon>Tracheophyta</taxon>
        <taxon>Spermatophyta</taxon>
        <taxon>Magnoliopsida</taxon>
        <taxon>Liliopsida</taxon>
        <taxon>Acoraceae</taxon>
        <taxon>Acorus</taxon>
    </lineage>
</organism>
<dbReference type="EMBL" id="JAUJYO010000011">
    <property type="protein sequence ID" value="KAK1305147.1"/>
    <property type="molecule type" value="Genomic_DNA"/>
</dbReference>
<reference evidence="1" key="2">
    <citation type="submission" date="2023-06" db="EMBL/GenBank/DDBJ databases">
        <authorList>
            <person name="Ma L."/>
            <person name="Liu K.-W."/>
            <person name="Li Z."/>
            <person name="Hsiao Y.-Y."/>
            <person name="Qi Y."/>
            <person name="Fu T."/>
            <person name="Tang G."/>
            <person name="Zhang D."/>
            <person name="Sun W.-H."/>
            <person name="Liu D.-K."/>
            <person name="Li Y."/>
            <person name="Chen G.-Z."/>
            <person name="Liu X.-D."/>
            <person name="Liao X.-Y."/>
            <person name="Jiang Y.-T."/>
            <person name="Yu X."/>
            <person name="Hao Y."/>
            <person name="Huang J."/>
            <person name="Zhao X.-W."/>
            <person name="Ke S."/>
            <person name="Chen Y.-Y."/>
            <person name="Wu W.-L."/>
            <person name="Hsu J.-L."/>
            <person name="Lin Y.-F."/>
            <person name="Huang M.-D."/>
            <person name="Li C.-Y."/>
            <person name="Huang L."/>
            <person name="Wang Z.-W."/>
            <person name="Zhao X."/>
            <person name="Zhong W.-Y."/>
            <person name="Peng D.-H."/>
            <person name="Ahmad S."/>
            <person name="Lan S."/>
            <person name="Zhang J.-S."/>
            <person name="Tsai W.-C."/>
            <person name="Van De Peer Y."/>
            <person name="Liu Z.-J."/>
        </authorList>
    </citation>
    <scope>NUCLEOTIDE SEQUENCE</scope>
    <source>
        <strain evidence="1">CP</strain>
        <tissue evidence="1">Leaves</tissue>
    </source>
</reference>
<sequence>MELEAYMVTYDKASHRKSDPNPHRSLRNEALDMASSPTPLGLGPRFFMIGLSLGAHAEVHTWEEEAKSSGRFRGVSVGKTL</sequence>
<proteinExistence type="predicted"/>
<dbReference type="AlphaFoldDB" id="A0AAV9DVT9"/>
<protein>
    <submittedName>
        <fullName evidence="1">Uncharacterized protein</fullName>
    </submittedName>
</protein>
<reference evidence="1" key="1">
    <citation type="journal article" date="2023" name="Nat. Commun.">
        <title>Diploid and tetraploid genomes of Acorus and the evolution of monocots.</title>
        <authorList>
            <person name="Ma L."/>
            <person name="Liu K.W."/>
            <person name="Li Z."/>
            <person name="Hsiao Y.Y."/>
            <person name="Qi Y."/>
            <person name="Fu T."/>
            <person name="Tang G.D."/>
            <person name="Zhang D."/>
            <person name="Sun W.H."/>
            <person name="Liu D.K."/>
            <person name="Li Y."/>
            <person name="Chen G.Z."/>
            <person name="Liu X.D."/>
            <person name="Liao X.Y."/>
            <person name="Jiang Y.T."/>
            <person name="Yu X."/>
            <person name="Hao Y."/>
            <person name="Huang J."/>
            <person name="Zhao X.W."/>
            <person name="Ke S."/>
            <person name="Chen Y.Y."/>
            <person name="Wu W.L."/>
            <person name="Hsu J.L."/>
            <person name="Lin Y.F."/>
            <person name="Huang M.D."/>
            <person name="Li C.Y."/>
            <person name="Huang L."/>
            <person name="Wang Z.W."/>
            <person name="Zhao X."/>
            <person name="Zhong W.Y."/>
            <person name="Peng D.H."/>
            <person name="Ahmad S."/>
            <person name="Lan S."/>
            <person name="Zhang J.S."/>
            <person name="Tsai W.C."/>
            <person name="Van de Peer Y."/>
            <person name="Liu Z.J."/>
        </authorList>
    </citation>
    <scope>NUCLEOTIDE SEQUENCE</scope>
    <source>
        <strain evidence="1">CP</strain>
    </source>
</reference>
<keyword evidence="2" id="KW-1185">Reference proteome</keyword>
<name>A0AAV9DVT9_ACOCL</name>
<dbReference type="Proteomes" id="UP001180020">
    <property type="component" value="Unassembled WGS sequence"/>
</dbReference>
<comment type="caution">
    <text evidence="1">The sequence shown here is derived from an EMBL/GenBank/DDBJ whole genome shotgun (WGS) entry which is preliminary data.</text>
</comment>
<accession>A0AAV9DVT9</accession>
<gene>
    <name evidence="1" type="ORF">QJS10_CPB11g00735</name>
</gene>